<name>A0A7Z6QSA4_PSEFL</name>
<keyword evidence="1" id="KW-0472">Membrane</keyword>
<feature type="transmembrane region" description="Helical" evidence="1">
    <location>
        <begin position="12"/>
        <end position="32"/>
    </location>
</feature>
<evidence type="ECO:0000256" key="1">
    <source>
        <dbReference type="SAM" id="Phobius"/>
    </source>
</evidence>
<proteinExistence type="predicted"/>
<keyword evidence="1" id="KW-1133">Transmembrane helix</keyword>
<keyword evidence="1" id="KW-0812">Transmembrane</keyword>
<gene>
    <name evidence="2" type="ORF">DL347_01810</name>
</gene>
<accession>A0A7Z6QSA4</accession>
<organism evidence="2 3">
    <name type="scientific">Pseudomonas fluorescens</name>
    <dbReference type="NCBI Taxonomy" id="294"/>
    <lineage>
        <taxon>Bacteria</taxon>
        <taxon>Pseudomonadati</taxon>
        <taxon>Pseudomonadota</taxon>
        <taxon>Gammaproteobacteria</taxon>
        <taxon>Pseudomonadales</taxon>
        <taxon>Pseudomonadaceae</taxon>
        <taxon>Pseudomonas</taxon>
    </lineage>
</organism>
<dbReference type="AlphaFoldDB" id="A0A7Z6QSA4"/>
<evidence type="ECO:0000313" key="3">
    <source>
        <dbReference type="Proteomes" id="UP000255541"/>
    </source>
</evidence>
<comment type="caution">
    <text evidence="2">The sequence shown here is derived from an EMBL/GenBank/DDBJ whole genome shotgun (WGS) entry which is preliminary data.</text>
</comment>
<evidence type="ECO:0000313" key="2">
    <source>
        <dbReference type="EMBL" id="RDS93019.1"/>
    </source>
</evidence>
<reference evidence="2 3" key="1">
    <citation type="submission" date="2018-07" db="EMBL/GenBank/DDBJ databases">
        <title>Draft Genome Sequence of Pseudomonas fluorescens AHK-1 associated with canker disease of kiwifruit.</title>
        <authorList>
            <person name="Wu Z."/>
        </authorList>
    </citation>
    <scope>NUCLEOTIDE SEQUENCE [LARGE SCALE GENOMIC DNA]</scope>
    <source>
        <strain evidence="2 3">AHK-1</strain>
    </source>
</reference>
<dbReference type="RefSeq" id="WP_115485588.1">
    <property type="nucleotide sequence ID" value="NZ_QRBA01000001.1"/>
</dbReference>
<sequence length="139" mass="15340">MPELKGIKWPIQVLLNGLLVVCLGYLGVGWLMSPGTPELDEVVLKHSLSNGNSIYGVRDSQGGATVGFSYRYYVHKDLGNDHEILTSLVSAHPFLKTKEPDVQVTQVDGVIHLIVRGEVYEYRSYPLEALGGVSIDMRL</sequence>
<dbReference type="Proteomes" id="UP000255541">
    <property type="component" value="Unassembled WGS sequence"/>
</dbReference>
<dbReference type="EMBL" id="QRBA01000001">
    <property type="protein sequence ID" value="RDS93019.1"/>
    <property type="molecule type" value="Genomic_DNA"/>
</dbReference>
<protein>
    <submittedName>
        <fullName evidence="2">Uncharacterized protein</fullName>
    </submittedName>
</protein>